<dbReference type="GO" id="GO:0003676">
    <property type="term" value="F:nucleic acid binding"/>
    <property type="evidence" value="ECO:0007669"/>
    <property type="project" value="InterPro"/>
</dbReference>
<evidence type="ECO:0000256" key="9">
    <source>
        <dbReference type="ARBA" id="ARBA00022840"/>
    </source>
</evidence>
<keyword evidence="4" id="KW-0540">Nuclease</keyword>
<dbReference type="GO" id="GO:0006508">
    <property type="term" value="P:proteolysis"/>
    <property type="evidence" value="ECO:0007669"/>
    <property type="project" value="UniProtKB-KW"/>
</dbReference>
<evidence type="ECO:0000256" key="5">
    <source>
        <dbReference type="ARBA" id="ARBA00022723"/>
    </source>
</evidence>
<dbReference type="GO" id="GO:0005524">
    <property type="term" value="F:ATP binding"/>
    <property type="evidence" value="ECO:0007669"/>
    <property type="project" value="UniProtKB-KW"/>
</dbReference>
<name>A0A2R5GWE0_9STRA</name>
<proteinExistence type="predicted"/>
<keyword evidence="13" id="KW-0808">Transferase</keyword>
<evidence type="ECO:0000313" key="17">
    <source>
        <dbReference type="EMBL" id="GBG35156.1"/>
    </source>
</evidence>
<dbReference type="Proteomes" id="UP000241890">
    <property type="component" value="Unassembled WGS sequence"/>
</dbReference>
<sequence>MSGILAWESIVENLEKKNSNRLLRAVERLLDQASDAKLRGALLKQSGPDGYTAWFARFQELLDDLETQMSNRAHQVDIIISTVVMARLKKFKKDCPNHAIIPDGMETFGRDQLLDRLRLMQGEYEAKTTDVPAEEQTLHDQRALGAFGPPNHDRKRFHGRSNDKCRKCAGPHHARDCKATNLFCTLCKRDTHNTAACYTRGKPFPKRHKGNHRSFYAHVALLSLSETSLMVVDSGCSASLTSDASLLHDYKPAVDSKSIKTANGGSMKIHGTGSLSLTLQDTDGKSNVVTIDTLHVPAATVTLLSATQLARAGYALCTRSTGPELETERGTRIRLAQYEGTPVIPRPAAGMALRAAHQQQRFLKEHLRLGHAGPRRLSKALGVALSQISFTCTACGLANVKRANTPPGPHQPRASRPRQAITIDVLGPMAAPSYGKGHRYALLAKDLFSDYALVFFMPDTRNMMETLRSLRTHWQSDEQGPACIYVDAATYFLSEEVAKALSIWHWELRIATPHAHASHPAEGMLRPLQDTMRAMLVAAQLTTDFWAAALSMAVHVRNRMPTSRDNESPFARHFGRSPDLRHLYIFGSPAVLKKSRGVLKGHRRGQEGIYLGPAIGYSYGTHHVLNLHTGRVVATSALIVYEDAIASKATTFWVSTRQGEAFLTLLFIFMARDGGASAAPYCQRP</sequence>
<dbReference type="PROSITE" id="PS50994">
    <property type="entry name" value="INTEGRASE"/>
    <property type="match status" value="1"/>
</dbReference>
<keyword evidence="8" id="KW-0378">Hydrolase</keyword>
<keyword evidence="15" id="KW-0233">DNA recombination</keyword>
<dbReference type="InParanoid" id="A0A2R5GWE0"/>
<dbReference type="PANTHER" id="PTHR42648:SF11">
    <property type="entry name" value="TRANSPOSON TY4-P GAG-POL POLYPROTEIN"/>
    <property type="match status" value="1"/>
</dbReference>
<keyword evidence="12" id="KW-0695">RNA-directed DNA polymerase</keyword>
<keyword evidence="10" id="KW-0460">Magnesium</keyword>
<evidence type="ECO:0000259" key="16">
    <source>
        <dbReference type="PROSITE" id="PS50994"/>
    </source>
</evidence>
<keyword evidence="7" id="KW-0255">Endonuclease</keyword>
<evidence type="ECO:0000256" key="1">
    <source>
        <dbReference type="ARBA" id="ARBA00002180"/>
    </source>
</evidence>
<gene>
    <name evidence="17" type="ORF">FCC1311_113792</name>
</gene>
<evidence type="ECO:0000256" key="10">
    <source>
        <dbReference type="ARBA" id="ARBA00022842"/>
    </source>
</evidence>
<evidence type="ECO:0000313" key="18">
    <source>
        <dbReference type="Proteomes" id="UP000241890"/>
    </source>
</evidence>
<evidence type="ECO:0000256" key="15">
    <source>
        <dbReference type="ARBA" id="ARBA00023172"/>
    </source>
</evidence>
<evidence type="ECO:0000256" key="4">
    <source>
        <dbReference type="ARBA" id="ARBA00022722"/>
    </source>
</evidence>
<evidence type="ECO:0000256" key="13">
    <source>
        <dbReference type="ARBA" id="ARBA00022932"/>
    </source>
</evidence>
<dbReference type="GO" id="GO:0008233">
    <property type="term" value="F:peptidase activity"/>
    <property type="evidence" value="ECO:0007669"/>
    <property type="project" value="UniProtKB-KW"/>
</dbReference>
<evidence type="ECO:0000256" key="8">
    <source>
        <dbReference type="ARBA" id="ARBA00022801"/>
    </source>
</evidence>
<organism evidence="17 18">
    <name type="scientific">Hondaea fermentalgiana</name>
    <dbReference type="NCBI Taxonomy" id="2315210"/>
    <lineage>
        <taxon>Eukaryota</taxon>
        <taxon>Sar</taxon>
        <taxon>Stramenopiles</taxon>
        <taxon>Bigyra</taxon>
        <taxon>Labyrinthulomycetes</taxon>
        <taxon>Thraustochytrida</taxon>
        <taxon>Thraustochytriidae</taxon>
        <taxon>Hondaea</taxon>
    </lineage>
</organism>
<keyword evidence="13" id="KW-0239">DNA-directed DNA polymerase</keyword>
<dbReference type="GO" id="GO:0015074">
    <property type="term" value="P:DNA integration"/>
    <property type="evidence" value="ECO:0007669"/>
    <property type="project" value="UniProtKB-KW"/>
</dbReference>
<dbReference type="GO" id="GO:0046872">
    <property type="term" value="F:metal ion binding"/>
    <property type="evidence" value="ECO:0007669"/>
    <property type="project" value="UniProtKB-KW"/>
</dbReference>
<keyword evidence="11" id="KW-0229">DNA integration</keyword>
<dbReference type="InterPro" id="IPR039537">
    <property type="entry name" value="Retrotran_Ty1/copia-like"/>
</dbReference>
<evidence type="ECO:0000256" key="6">
    <source>
        <dbReference type="ARBA" id="ARBA00022741"/>
    </source>
</evidence>
<comment type="caution">
    <text evidence="17">The sequence shown here is derived from an EMBL/GenBank/DDBJ whole genome shotgun (WGS) entry which is preliminary data.</text>
</comment>
<dbReference type="Gene3D" id="3.30.420.10">
    <property type="entry name" value="Ribonuclease H-like superfamily/Ribonuclease H"/>
    <property type="match status" value="1"/>
</dbReference>
<dbReference type="GO" id="GO:0006310">
    <property type="term" value="P:DNA recombination"/>
    <property type="evidence" value="ECO:0007669"/>
    <property type="project" value="UniProtKB-KW"/>
</dbReference>
<keyword evidence="18" id="KW-1185">Reference proteome</keyword>
<dbReference type="AlphaFoldDB" id="A0A2R5GWE0"/>
<reference evidence="17 18" key="1">
    <citation type="submission" date="2017-12" db="EMBL/GenBank/DDBJ databases">
        <title>Sequencing, de novo assembly and annotation of complete genome of a new Thraustochytrid species, strain FCC1311.</title>
        <authorList>
            <person name="Sedici K."/>
            <person name="Godart F."/>
            <person name="Aiese Cigliano R."/>
            <person name="Sanseverino W."/>
            <person name="Barakat M."/>
            <person name="Ortet P."/>
            <person name="Marechal E."/>
            <person name="Cagnac O."/>
            <person name="Amato A."/>
        </authorList>
    </citation>
    <scope>NUCLEOTIDE SEQUENCE [LARGE SCALE GENOMIC DNA]</scope>
</reference>
<dbReference type="GO" id="GO:0004519">
    <property type="term" value="F:endonuclease activity"/>
    <property type="evidence" value="ECO:0007669"/>
    <property type="project" value="UniProtKB-KW"/>
</dbReference>
<keyword evidence="9" id="KW-0067">ATP-binding</keyword>
<dbReference type="InterPro" id="IPR001584">
    <property type="entry name" value="Integrase_cat-core"/>
</dbReference>
<dbReference type="EMBL" id="BEYU01000359">
    <property type="protein sequence ID" value="GBG35156.1"/>
    <property type="molecule type" value="Genomic_DNA"/>
</dbReference>
<evidence type="ECO:0000256" key="3">
    <source>
        <dbReference type="ARBA" id="ARBA00022670"/>
    </source>
</evidence>
<dbReference type="OrthoDB" id="121676at2759"/>
<keyword evidence="3" id="KW-0645">Protease</keyword>
<keyword evidence="14" id="KW-0917">Virion maturation</keyword>
<keyword evidence="6" id="KW-0547">Nucleotide-binding</keyword>
<accession>A0A2R5GWE0</accession>
<dbReference type="GO" id="GO:0003887">
    <property type="term" value="F:DNA-directed DNA polymerase activity"/>
    <property type="evidence" value="ECO:0007669"/>
    <property type="project" value="UniProtKB-KW"/>
</dbReference>
<evidence type="ECO:0000256" key="12">
    <source>
        <dbReference type="ARBA" id="ARBA00022918"/>
    </source>
</evidence>
<evidence type="ECO:0000256" key="14">
    <source>
        <dbReference type="ARBA" id="ARBA00023113"/>
    </source>
</evidence>
<dbReference type="SUPFAM" id="SSF53098">
    <property type="entry name" value="Ribonuclease H-like"/>
    <property type="match status" value="1"/>
</dbReference>
<dbReference type="GO" id="GO:0003964">
    <property type="term" value="F:RNA-directed DNA polymerase activity"/>
    <property type="evidence" value="ECO:0007669"/>
    <property type="project" value="UniProtKB-KW"/>
</dbReference>
<keyword evidence="5" id="KW-0479">Metal-binding</keyword>
<evidence type="ECO:0000256" key="2">
    <source>
        <dbReference type="ARBA" id="ARBA00022612"/>
    </source>
</evidence>
<dbReference type="InterPro" id="IPR012337">
    <property type="entry name" value="RNaseH-like_sf"/>
</dbReference>
<evidence type="ECO:0000256" key="7">
    <source>
        <dbReference type="ARBA" id="ARBA00022759"/>
    </source>
</evidence>
<keyword evidence="2" id="KW-1188">Viral release from host cell</keyword>
<dbReference type="Pfam" id="PF22936">
    <property type="entry name" value="Pol_BBD"/>
    <property type="match status" value="1"/>
</dbReference>
<evidence type="ECO:0000256" key="11">
    <source>
        <dbReference type="ARBA" id="ARBA00022908"/>
    </source>
</evidence>
<dbReference type="InterPro" id="IPR054722">
    <property type="entry name" value="PolX-like_BBD"/>
</dbReference>
<dbReference type="InterPro" id="IPR036397">
    <property type="entry name" value="RNaseH_sf"/>
</dbReference>
<feature type="domain" description="Integrase catalytic" evidence="16">
    <location>
        <begin position="413"/>
        <end position="577"/>
    </location>
</feature>
<keyword evidence="13" id="KW-0548">Nucleotidyltransferase</keyword>
<dbReference type="PANTHER" id="PTHR42648">
    <property type="entry name" value="TRANSPOSASE, PUTATIVE-RELATED"/>
    <property type="match status" value="1"/>
</dbReference>
<comment type="function">
    <text evidence="1">The aspartyl protease (PR) mediates the proteolytic cleavages of the Gag and Gag-Pol polyproteins after assembly of the VLP.</text>
</comment>
<protein>
    <submittedName>
        <fullName evidence="17">Transposon Ty2-LR2 Gag-Pol polyprotein</fullName>
    </submittedName>
</protein>